<feature type="transmembrane region" description="Helical" evidence="2">
    <location>
        <begin position="116"/>
        <end position="133"/>
    </location>
</feature>
<protein>
    <recommendedName>
        <fullName evidence="5">EamA domain-containing protein</fullName>
    </recommendedName>
</protein>
<sequence length="190" mass="20281">MPEARTWLLFAIASGACAAINGTFAKLTTTSLTGSIANFLATLLHVPDSWTHIFEIVVRAGFFGLNLLFDALMWGLFTRALTLAKSTVHVSVLNTGTNFMVAAGAGWAVFGERLPPMWFLGASLLIAGCLLIGSREGGAAAIKGGAHGGETEEQVELLARSRQSGESERRSSYGSSTRHRSPYLDEGEEF</sequence>
<keyword evidence="2" id="KW-0472">Membrane</keyword>
<dbReference type="Proteomes" id="UP000799439">
    <property type="component" value="Unassembled WGS sequence"/>
</dbReference>
<feature type="region of interest" description="Disordered" evidence="1">
    <location>
        <begin position="143"/>
        <end position="190"/>
    </location>
</feature>
<evidence type="ECO:0000256" key="2">
    <source>
        <dbReference type="SAM" id="Phobius"/>
    </source>
</evidence>
<proteinExistence type="predicted"/>
<evidence type="ECO:0000313" key="3">
    <source>
        <dbReference type="EMBL" id="KAF2152452.1"/>
    </source>
</evidence>
<dbReference type="OrthoDB" id="5854584at2759"/>
<dbReference type="SUPFAM" id="SSF103481">
    <property type="entry name" value="Multidrug resistance efflux transporter EmrE"/>
    <property type="match status" value="1"/>
</dbReference>
<dbReference type="EMBL" id="ML996086">
    <property type="protein sequence ID" value="KAF2152452.1"/>
    <property type="molecule type" value="Genomic_DNA"/>
</dbReference>
<keyword evidence="4" id="KW-1185">Reference proteome</keyword>
<feature type="transmembrane region" description="Helical" evidence="2">
    <location>
        <begin position="49"/>
        <end position="69"/>
    </location>
</feature>
<name>A0A9P4IYY6_9PEZI</name>
<dbReference type="AlphaFoldDB" id="A0A9P4IYY6"/>
<evidence type="ECO:0000256" key="1">
    <source>
        <dbReference type="SAM" id="MobiDB-lite"/>
    </source>
</evidence>
<evidence type="ECO:0008006" key="5">
    <source>
        <dbReference type="Google" id="ProtNLM"/>
    </source>
</evidence>
<dbReference type="InterPro" id="IPR039632">
    <property type="entry name" value="TMEM42"/>
</dbReference>
<keyword evidence="2" id="KW-1133">Transmembrane helix</keyword>
<dbReference type="PROSITE" id="PS51257">
    <property type="entry name" value="PROKAR_LIPOPROTEIN"/>
    <property type="match status" value="1"/>
</dbReference>
<accession>A0A9P4IYY6</accession>
<dbReference type="PANTHER" id="PTHR31965">
    <property type="entry name" value="TRANSMEMBRANE PROTEIN 42"/>
    <property type="match status" value="1"/>
</dbReference>
<reference evidence="3" key="1">
    <citation type="journal article" date="2020" name="Stud. Mycol.">
        <title>101 Dothideomycetes genomes: a test case for predicting lifestyles and emergence of pathogens.</title>
        <authorList>
            <person name="Haridas S."/>
            <person name="Albert R."/>
            <person name="Binder M."/>
            <person name="Bloem J."/>
            <person name="Labutti K."/>
            <person name="Salamov A."/>
            <person name="Andreopoulos B."/>
            <person name="Baker S."/>
            <person name="Barry K."/>
            <person name="Bills G."/>
            <person name="Bluhm B."/>
            <person name="Cannon C."/>
            <person name="Castanera R."/>
            <person name="Culley D."/>
            <person name="Daum C."/>
            <person name="Ezra D."/>
            <person name="Gonzalez J."/>
            <person name="Henrissat B."/>
            <person name="Kuo A."/>
            <person name="Liang C."/>
            <person name="Lipzen A."/>
            <person name="Lutzoni F."/>
            <person name="Magnuson J."/>
            <person name="Mondo S."/>
            <person name="Nolan M."/>
            <person name="Ohm R."/>
            <person name="Pangilinan J."/>
            <person name="Park H.-J."/>
            <person name="Ramirez L."/>
            <person name="Alfaro M."/>
            <person name="Sun H."/>
            <person name="Tritt A."/>
            <person name="Yoshinaga Y."/>
            <person name="Zwiers L.-H."/>
            <person name="Turgeon B."/>
            <person name="Goodwin S."/>
            <person name="Spatafora J."/>
            <person name="Crous P."/>
            <person name="Grigoriev I."/>
        </authorList>
    </citation>
    <scope>NUCLEOTIDE SEQUENCE</scope>
    <source>
        <strain evidence="3">CBS 260.36</strain>
    </source>
</reference>
<dbReference type="PANTHER" id="PTHR31965:SF1">
    <property type="entry name" value="TRANSMEMBRANE PROTEIN 42"/>
    <property type="match status" value="1"/>
</dbReference>
<evidence type="ECO:0000313" key="4">
    <source>
        <dbReference type="Proteomes" id="UP000799439"/>
    </source>
</evidence>
<keyword evidence="2" id="KW-0812">Transmembrane</keyword>
<dbReference type="InterPro" id="IPR037185">
    <property type="entry name" value="EmrE-like"/>
</dbReference>
<organism evidence="3 4">
    <name type="scientific">Myriangium duriaei CBS 260.36</name>
    <dbReference type="NCBI Taxonomy" id="1168546"/>
    <lineage>
        <taxon>Eukaryota</taxon>
        <taxon>Fungi</taxon>
        <taxon>Dikarya</taxon>
        <taxon>Ascomycota</taxon>
        <taxon>Pezizomycotina</taxon>
        <taxon>Dothideomycetes</taxon>
        <taxon>Dothideomycetidae</taxon>
        <taxon>Myriangiales</taxon>
        <taxon>Myriangiaceae</taxon>
        <taxon>Myriangium</taxon>
    </lineage>
</organism>
<feature type="transmembrane region" description="Helical" evidence="2">
    <location>
        <begin position="90"/>
        <end position="110"/>
    </location>
</feature>
<comment type="caution">
    <text evidence="3">The sequence shown here is derived from an EMBL/GenBank/DDBJ whole genome shotgun (WGS) entry which is preliminary data.</text>
</comment>
<gene>
    <name evidence="3" type="ORF">K461DRAFT_321449</name>
</gene>